<dbReference type="NCBIfam" id="TIGR01549">
    <property type="entry name" value="HAD-SF-IA-v1"/>
    <property type="match status" value="1"/>
</dbReference>
<dbReference type="GO" id="GO:0006281">
    <property type="term" value="P:DNA repair"/>
    <property type="evidence" value="ECO:0007669"/>
    <property type="project" value="TreeGrafter"/>
</dbReference>
<dbReference type="PANTHER" id="PTHR43434:SF1">
    <property type="entry name" value="PHOSPHOGLYCOLATE PHOSPHATASE"/>
    <property type="match status" value="1"/>
</dbReference>
<dbReference type="InterPro" id="IPR041492">
    <property type="entry name" value="HAD_2"/>
</dbReference>
<evidence type="ECO:0000256" key="3">
    <source>
        <dbReference type="ARBA" id="ARBA00006171"/>
    </source>
</evidence>
<evidence type="ECO:0000256" key="4">
    <source>
        <dbReference type="ARBA" id="ARBA00013078"/>
    </source>
</evidence>
<protein>
    <recommendedName>
        <fullName evidence="4">phosphoglycolate phosphatase</fullName>
        <ecNumber evidence="4">3.1.3.18</ecNumber>
    </recommendedName>
</protein>
<dbReference type="RefSeq" id="WP_134079307.1">
    <property type="nucleotide sequence ID" value="NZ_SOEB01000028.1"/>
</dbReference>
<dbReference type="InterPro" id="IPR023214">
    <property type="entry name" value="HAD_sf"/>
</dbReference>
<sequence length="223" mass="23494">MRTVIFDLDGTLADTSRDLIDAANACFETLGKGRPLDPEADAATAFLGGRAMLRLGFERLGKISEEAPVAEQFPLFLDHYAAGLDRHTRLYPGALDAVERLRATGIAVGICTNKPEALAEDLMTLLGVRGLFASLVGADTLPVRKPDPAPYVLAVQRAGGQVAHSLLVGDSATDRATARAAGVPCVLVTFGPAAAEMPGLVPEALMRTYDELDGLVARLLPES</sequence>
<gene>
    <name evidence="5" type="ORF">EV657_12848</name>
</gene>
<dbReference type="InterPro" id="IPR050155">
    <property type="entry name" value="HAD-like_hydrolase_sf"/>
</dbReference>
<dbReference type="NCBIfam" id="TIGR01509">
    <property type="entry name" value="HAD-SF-IA-v3"/>
    <property type="match status" value="1"/>
</dbReference>
<comment type="pathway">
    <text evidence="2">Organic acid metabolism; glycolate biosynthesis; glycolate from 2-phosphoglycolate: step 1/1.</text>
</comment>
<dbReference type="Gene3D" id="1.10.150.240">
    <property type="entry name" value="Putative phosphatase, domain 2"/>
    <property type="match status" value="1"/>
</dbReference>
<dbReference type="GO" id="GO:0005829">
    <property type="term" value="C:cytosol"/>
    <property type="evidence" value="ECO:0007669"/>
    <property type="project" value="TreeGrafter"/>
</dbReference>
<name>A0A4R8FH14_9RHOB</name>
<evidence type="ECO:0000313" key="6">
    <source>
        <dbReference type="Proteomes" id="UP000295484"/>
    </source>
</evidence>
<organism evidence="5 6">
    <name type="scientific">Rhodovulum visakhapatnamense</name>
    <dbReference type="NCBI Taxonomy" id="364297"/>
    <lineage>
        <taxon>Bacteria</taxon>
        <taxon>Pseudomonadati</taxon>
        <taxon>Pseudomonadota</taxon>
        <taxon>Alphaproteobacteria</taxon>
        <taxon>Rhodobacterales</taxon>
        <taxon>Paracoccaceae</taxon>
        <taxon>Rhodovulum</taxon>
    </lineage>
</organism>
<dbReference type="InterPro" id="IPR023198">
    <property type="entry name" value="PGP-like_dom2"/>
</dbReference>
<comment type="catalytic activity">
    <reaction evidence="1">
        <text>2-phosphoglycolate + H2O = glycolate + phosphate</text>
        <dbReference type="Rhea" id="RHEA:14369"/>
        <dbReference type="ChEBI" id="CHEBI:15377"/>
        <dbReference type="ChEBI" id="CHEBI:29805"/>
        <dbReference type="ChEBI" id="CHEBI:43474"/>
        <dbReference type="ChEBI" id="CHEBI:58033"/>
        <dbReference type="EC" id="3.1.3.18"/>
    </reaction>
</comment>
<dbReference type="PRINTS" id="PR00413">
    <property type="entry name" value="HADHALOGNASE"/>
</dbReference>
<dbReference type="AlphaFoldDB" id="A0A4R8FH14"/>
<dbReference type="SFLD" id="SFLDS00003">
    <property type="entry name" value="Haloacid_Dehalogenase"/>
    <property type="match status" value="1"/>
</dbReference>
<dbReference type="EMBL" id="SOEB01000028">
    <property type="protein sequence ID" value="TDX22915.1"/>
    <property type="molecule type" value="Genomic_DNA"/>
</dbReference>
<proteinExistence type="inferred from homology"/>
<accession>A0A4R8FH14</accession>
<comment type="caution">
    <text evidence="5">The sequence shown here is derived from an EMBL/GenBank/DDBJ whole genome shotgun (WGS) entry which is preliminary data.</text>
</comment>
<reference evidence="5 6" key="1">
    <citation type="submission" date="2019-03" db="EMBL/GenBank/DDBJ databases">
        <title>Genomic Encyclopedia of Type Strains, Phase IV (KMG-IV): sequencing the most valuable type-strain genomes for metagenomic binning, comparative biology and taxonomic classification.</title>
        <authorList>
            <person name="Goeker M."/>
        </authorList>
    </citation>
    <scope>NUCLEOTIDE SEQUENCE [LARGE SCALE GENOMIC DNA]</scope>
    <source>
        <strain evidence="5 6">JA181</strain>
    </source>
</reference>
<dbReference type="EC" id="3.1.3.18" evidence="4"/>
<evidence type="ECO:0000313" key="5">
    <source>
        <dbReference type="EMBL" id="TDX22915.1"/>
    </source>
</evidence>
<dbReference type="SFLD" id="SFLDG01129">
    <property type="entry name" value="C1.5:_HAD__Beta-PGM__Phosphata"/>
    <property type="match status" value="1"/>
</dbReference>
<dbReference type="PANTHER" id="PTHR43434">
    <property type="entry name" value="PHOSPHOGLYCOLATE PHOSPHATASE"/>
    <property type="match status" value="1"/>
</dbReference>
<evidence type="ECO:0000256" key="1">
    <source>
        <dbReference type="ARBA" id="ARBA00000830"/>
    </source>
</evidence>
<dbReference type="Gene3D" id="3.40.50.1000">
    <property type="entry name" value="HAD superfamily/HAD-like"/>
    <property type="match status" value="1"/>
</dbReference>
<dbReference type="SUPFAM" id="SSF56784">
    <property type="entry name" value="HAD-like"/>
    <property type="match status" value="1"/>
</dbReference>
<dbReference type="InterPro" id="IPR036412">
    <property type="entry name" value="HAD-like_sf"/>
</dbReference>
<dbReference type="InterPro" id="IPR006439">
    <property type="entry name" value="HAD-SF_hydro_IA"/>
</dbReference>
<evidence type="ECO:0000256" key="2">
    <source>
        <dbReference type="ARBA" id="ARBA00004818"/>
    </source>
</evidence>
<comment type="similarity">
    <text evidence="3">Belongs to the HAD-like hydrolase superfamily. CbbY/CbbZ/Gph/YieH family.</text>
</comment>
<dbReference type="Pfam" id="PF13419">
    <property type="entry name" value="HAD_2"/>
    <property type="match status" value="1"/>
</dbReference>
<dbReference type="Proteomes" id="UP000295484">
    <property type="component" value="Unassembled WGS sequence"/>
</dbReference>
<dbReference type="GO" id="GO:0008967">
    <property type="term" value="F:phosphoglycolate phosphatase activity"/>
    <property type="evidence" value="ECO:0007669"/>
    <property type="project" value="UniProtKB-EC"/>
</dbReference>